<gene>
    <name evidence="2" type="ORF">RRG08_044857</name>
</gene>
<dbReference type="Proteomes" id="UP001283361">
    <property type="component" value="Unassembled WGS sequence"/>
</dbReference>
<keyword evidence="1" id="KW-1133">Transmembrane helix</keyword>
<protein>
    <submittedName>
        <fullName evidence="2">Uncharacterized protein</fullName>
    </submittedName>
</protein>
<evidence type="ECO:0000313" key="3">
    <source>
        <dbReference type="Proteomes" id="UP001283361"/>
    </source>
</evidence>
<reference evidence="2" key="1">
    <citation type="journal article" date="2023" name="G3 (Bethesda)">
        <title>A reference genome for the long-term kleptoplast-retaining sea slug Elysia crispata morphotype clarki.</title>
        <authorList>
            <person name="Eastman K.E."/>
            <person name="Pendleton A.L."/>
            <person name="Shaikh M.A."/>
            <person name="Suttiyut T."/>
            <person name="Ogas R."/>
            <person name="Tomko P."/>
            <person name="Gavelis G."/>
            <person name="Widhalm J.R."/>
            <person name="Wisecaver J.H."/>
        </authorList>
    </citation>
    <scope>NUCLEOTIDE SEQUENCE</scope>
    <source>
        <strain evidence="2">ECLA1</strain>
    </source>
</reference>
<evidence type="ECO:0000313" key="2">
    <source>
        <dbReference type="EMBL" id="KAK3780632.1"/>
    </source>
</evidence>
<dbReference type="AlphaFoldDB" id="A0AAE1DS00"/>
<name>A0AAE1DS00_9GAST</name>
<accession>A0AAE1DS00</accession>
<keyword evidence="1" id="KW-0472">Membrane</keyword>
<keyword evidence="1" id="KW-0812">Transmembrane</keyword>
<proteinExistence type="predicted"/>
<evidence type="ECO:0000256" key="1">
    <source>
        <dbReference type="SAM" id="Phobius"/>
    </source>
</evidence>
<comment type="caution">
    <text evidence="2">The sequence shown here is derived from an EMBL/GenBank/DDBJ whole genome shotgun (WGS) entry which is preliminary data.</text>
</comment>
<feature type="transmembrane region" description="Helical" evidence="1">
    <location>
        <begin position="7"/>
        <end position="26"/>
    </location>
</feature>
<keyword evidence="3" id="KW-1185">Reference proteome</keyword>
<dbReference type="EMBL" id="JAWDGP010002698">
    <property type="protein sequence ID" value="KAK3780632.1"/>
    <property type="molecule type" value="Genomic_DNA"/>
</dbReference>
<sequence>MDYIQPLTLFISLVVIVTSFLLDGLYPATDSVYQPCAGGAVQLLAREGIENGGAADFFIDIKRNKRVGFVGFEMLDVSSLKSRLRKRLRQRIRHLVVCVSNQLGIYKLGCRCEGSGKIAARGAMLKRSGLEHGRLAAKLGDLSELET</sequence>
<organism evidence="2 3">
    <name type="scientific">Elysia crispata</name>
    <name type="common">lettuce slug</name>
    <dbReference type="NCBI Taxonomy" id="231223"/>
    <lineage>
        <taxon>Eukaryota</taxon>
        <taxon>Metazoa</taxon>
        <taxon>Spiralia</taxon>
        <taxon>Lophotrochozoa</taxon>
        <taxon>Mollusca</taxon>
        <taxon>Gastropoda</taxon>
        <taxon>Heterobranchia</taxon>
        <taxon>Euthyneura</taxon>
        <taxon>Panpulmonata</taxon>
        <taxon>Sacoglossa</taxon>
        <taxon>Placobranchoidea</taxon>
        <taxon>Plakobranchidae</taxon>
        <taxon>Elysia</taxon>
    </lineage>
</organism>